<dbReference type="EMBL" id="ML014172">
    <property type="protein sequence ID" value="RKP01438.1"/>
    <property type="molecule type" value="Genomic_DNA"/>
</dbReference>
<feature type="region of interest" description="Disordered" evidence="1">
    <location>
        <begin position="1351"/>
        <end position="1393"/>
    </location>
</feature>
<feature type="compositionally biased region" description="Low complexity" evidence="1">
    <location>
        <begin position="1361"/>
        <end position="1372"/>
    </location>
</feature>
<feature type="compositionally biased region" description="Low complexity" evidence="1">
    <location>
        <begin position="34"/>
        <end position="46"/>
    </location>
</feature>
<feature type="compositionally biased region" description="Basic and acidic residues" evidence="1">
    <location>
        <begin position="62"/>
        <end position="83"/>
    </location>
</feature>
<feature type="compositionally biased region" description="Polar residues" evidence="1">
    <location>
        <begin position="1289"/>
        <end position="1302"/>
    </location>
</feature>
<feature type="compositionally biased region" description="Low complexity" evidence="1">
    <location>
        <begin position="1783"/>
        <end position="1811"/>
    </location>
</feature>
<feature type="compositionally biased region" description="Pro residues" evidence="1">
    <location>
        <begin position="1950"/>
        <end position="1970"/>
    </location>
</feature>
<feature type="compositionally biased region" description="Low complexity" evidence="1">
    <location>
        <begin position="1761"/>
        <end position="1770"/>
    </location>
</feature>
<feature type="compositionally biased region" description="Low complexity" evidence="1">
    <location>
        <begin position="1907"/>
        <end position="1923"/>
    </location>
</feature>
<feature type="compositionally biased region" description="Low complexity" evidence="1">
    <location>
        <begin position="2165"/>
        <end position="2175"/>
    </location>
</feature>
<feature type="region of interest" description="Disordered" evidence="1">
    <location>
        <begin position="1286"/>
        <end position="1305"/>
    </location>
</feature>
<feature type="compositionally biased region" description="Low complexity" evidence="1">
    <location>
        <begin position="2132"/>
        <end position="2143"/>
    </location>
</feature>
<feature type="region of interest" description="Disordered" evidence="1">
    <location>
        <begin position="1869"/>
        <end position="1925"/>
    </location>
</feature>
<evidence type="ECO:0000313" key="2">
    <source>
        <dbReference type="EMBL" id="RKP01438.1"/>
    </source>
</evidence>
<feature type="compositionally biased region" description="Low complexity" evidence="1">
    <location>
        <begin position="1877"/>
        <end position="1900"/>
    </location>
</feature>
<feature type="region of interest" description="Disordered" evidence="1">
    <location>
        <begin position="1137"/>
        <end position="1188"/>
    </location>
</feature>
<evidence type="ECO:0000313" key="3">
    <source>
        <dbReference type="Proteomes" id="UP000274922"/>
    </source>
</evidence>
<sequence>MHPELPTVVTGLTAPSALGSPTGSPRCASAHVDAPASAPFSAASVSRHPLQDGQPVFPSEAYPHDLMSDHDRDHAARDVHHAADGSPASNASMPLPSSVSSLSSMASDVSVDALGSPDSDVSPSMAPARHLSALLASRDDGDQHGDGAALDGHDEPAAAVSHVTPTPSGVKPAYPSAAYHSNAEDDDDDDGNAPADDADHGELSMPSAADPLDDLLDAVDMGVDPTAVMPVPMPADDLHDSETNAGFSADADADADAEPTEAPEGMRASRDSTESFHLVDSRDAAAPLSQEPGLADVLAAPPRPQADGHADALGGLSHATSEETAGAPSHEPSDDMAAFYDAPPHSADRELVTMPCPSDREYDDVSDACDNVADACDDPPKAAQSEPLEFHAEAVSPSLHDHYEATADDHDDVHKTESPVTPGDVFNLDAYGLDATDDDAVHDTADASYIFPEVEADADAGRRYEACANGLSPEQNQDDHAYNNEPLYGRDDEAVEAMPALDADPESIEGMGFYADEVESNPSADVPVPADEDEPASSPELAYDDRSAYDDEPASDDGPVYDDDPVFDGESAYPAERMMPMAHEGENPADQPENVDASDVVEQAASLPSAVSGEPSLSSNELAADDEDALQRALATETVVSADLVETMDLTEGDAGHHANRVIQTPADTHAEPHVAETDLDTENDAFTQHVERDTYTETAAMDMDAEQIAMDVSAQPSETINASEARSPEGAVPGEADSSAESPMGMRDAPSAAEVSAEEAASPREAEGLSPLMSTSSSSETDLPETIEDTPLPSHPEDGCDAARAHEMVSDASIAHQVSIPLESASMEAASEEAVLMDDESKPLNKTPIEALALEPALPVEETVNEPVVELVVEPTSPSDVGASDHCPVETLALAGPTAEAEAPASPAPRDGHVMDVMPPGTPASPATNEGAMLPLVTVTAAMPPVSALSAVSAISAPLTGPRADTDDVEPHDTTRAAVDATDGWEASGPATPAAPPHLSVAAARMLKLMNPDATADADGHPPAEATDRSRELLMGPTDAQLWDASASTSAQDAASPGAVARAFEDDAASLFDAANAAHHGTALQLLDVTQSPAQPSPQSVQRVQHVNGMSLIPHPDDDPATLCLADGTLADSPMIEGPMTDRPMAHPTGSDGPDAADDGIVAEASERQKAPNVDLQGQTADPKEEEALQPLAPSLQALAKVKTLKKALQPKLMMAEPGIAGAGKLRATASPSKPKPEVKPLFIGPTILVAQTPRAATDRSQSATRTAIMAQSGIHLAATPPLATISPRLSSRPSATTAERTTADSVTATVATASAAKAATIIKKPAAAHGATAAAASAVADGAKAPVPSFTAADMPNRSSSVPPLSKPSSEACEKFENDPSQQLSSSERSERITQKMHGLMNAIKRLAPTSDKHASIAVLPKSSTAAATNESARPTPTASKSAAVDVPALPAPVPPPTSAPMMGLSAPTAAATAAAAAATPAVPTLTPRPHVLVVPGSRSSPATVARESPRIVPTLTIDTAAAPVAIPPRSASRATPGDARMSVSPALTPRREVVAMTPRTMAAMASPRSSSIDPSALPRPSAAAAATVTATPSSSAVPASPATNRSMLQRIFRPSSALPALPLPVPSEWSSKPFAGGVVPTPAGATAAVAKAEPRLRMPVMAALPLPPTSAGAPPKPQPPSPPSPPAPVPQQPRITSVPPSPQPPVSQPSGLSQLETQKTYRRKSSIPKPQSVASEFSQELLQSPHSLFPQPSMAGKQQQQQQQRLSSLAKALGAVAAPADPGAAQGSASGLAQPHLQKLQQQQYNRLSSLPQGSLTVEPGRMHMISAPPSASQPALTSRPSHALPLTAHHCMSSLAHLPATGAQDALQHMHHQQQQQPTPNQRSMQQQQQQQQVQQMRHHRASSLPAAAGADGAAGHASLPVSPTLRQNLLKAQQLVHHRMSSLPQPRPPPGEPSAPAPTPPPVAPTPAQVGHMKRLQQVEQMRHHRTSSLPPATPAADSREAAARRQAERDHALAVARAQAQQGHAGGARPLSVMPASTGMHRASMAPAAADPRHSMMPLHHPPPVPPAHHRASMMPPPPPPPSMGPRMHPPHGMQGSHRSMAPPPHPSQSYGQGMHGGMRPASGYHHPAQHAAQGQPAASMAGGWTYAHPGMAMAPPAASASFVMTTRPPSQPPQRPHA</sequence>
<organism evidence="2 3">
    <name type="scientific">Caulochytrium protostelioides</name>
    <dbReference type="NCBI Taxonomy" id="1555241"/>
    <lineage>
        <taxon>Eukaryota</taxon>
        <taxon>Fungi</taxon>
        <taxon>Fungi incertae sedis</taxon>
        <taxon>Chytridiomycota</taxon>
        <taxon>Chytridiomycota incertae sedis</taxon>
        <taxon>Chytridiomycetes</taxon>
        <taxon>Caulochytriales</taxon>
        <taxon>Caulochytriaceae</taxon>
        <taxon>Caulochytrium</taxon>
    </lineage>
</organism>
<evidence type="ECO:0000256" key="1">
    <source>
        <dbReference type="SAM" id="MobiDB-lite"/>
    </source>
</evidence>
<feature type="compositionally biased region" description="Polar residues" evidence="1">
    <location>
        <begin position="1424"/>
        <end position="1443"/>
    </location>
</feature>
<feature type="compositionally biased region" description="Polar residues" evidence="1">
    <location>
        <begin position="1731"/>
        <end position="1749"/>
    </location>
</feature>
<feature type="compositionally biased region" description="Pro residues" evidence="1">
    <location>
        <begin position="2081"/>
        <end position="2090"/>
    </location>
</feature>
<feature type="compositionally biased region" description="Pro residues" evidence="1">
    <location>
        <begin position="1677"/>
        <end position="1694"/>
    </location>
</feature>
<feature type="compositionally biased region" description="Low complexity" evidence="1">
    <location>
        <begin position="750"/>
        <end position="761"/>
    </location>
</feature>
<accession>A0A4P9X861</accession>
<keyword evidence="3" id="KW-1185">Reference proteome</keyword>
<feature type="region of interest" description="Disordered" evidence="1">
    <location>
        <begin position="1667"/>
        <end position="1770"/>
    </location>
</feature>
<feature type="compositionally biased region" description="Low complexity" evidence="1">
    <location>
        <begin position="769"/>
        <end position="782"/>
    </location>
</feature>
<feature type="compositionally biased region" description="Basic and acidic residues" evidence="1">
    <location>
        <begin position="2003"/>
        <end position="2018"/>
    </location>
</feature>
<feature type="compositionally biased region" description="Low complexity" evidence="1">
    <location>
        <begin position="2091"/>
        <end position="2100"/>
    </location>
</feature>
<feature type="region of interest" description="Disordered" evidence="1">
    <location>
        <begin position="1"/>
        <end position="101"/>
    </location>
</feature>
<feature type="region of interest" description="Disordered" evidence="1">
    <location>
        <begin position="519"/>
        <end position="571"/>
    </location>
</feature>
<feature type="region of interest" description="Disordered" evidence="1">
    <location>
        <begin position="234"/>
        <end position="291"/>
    </location>
</feature>
<feature type="region of interest" description="Disordered" evidence="1">
    <location>
        <begin position="1586"/>
        <end position="1605"/>
    </location>
</feature>
<proteinExistence type="predicted"/>
<feature type="region of interest" description="Disordered" evidence="1">
    <location>
        <begin position="1424"/>
        <end position="1454"/>
    </location>
</feature>
<reference evidence="3" key="1">
    <citation type="journal article" date="2018" name="Nat. Microbiol.">
        <title>Leveraging single-cell genomics to expand the fungal tree of life.</title>
        <authorList>
            <person name="Ahrendt S.R."/>
            <person name="Quandt C.A."/>
            <person name="Ciobanu D."/>
            <person name="Clum A."/>
            <person name="Salamov A."/>
            <person name="Andreopoulos B."/>
            <person name="Cheng J.F."/>
            <person name="Woyke T."/>
            <person name="Pelin A."/>
            <person name="Henrissat B."/>
            <person name="Reynolds N.K."/>
            <person name="Benny G.L."/>
            <person name="Smith M.E."/>
            <person name="James T.Y."/>
            <person name="Grigoriev I.V."/>
        </authorList>
    </citation>
    <scope>NUCLEOTIDE SEQUENCE [LARGE SCALE GENOMIC DNA]</scope>
    <source>
        <strain evidence="3">ATCC 52028</strain>
    </source>
</reference>
<name>A0A4P9X861_9FUNG</name>
<protein>
    <submittedName>
        <fullName evidence="2">Uncharacterized protein</fullName>
    </submittedName>
</protein>
<feature type="compositionally biased region" description="Acidic residues" evidence="1">
    <location>
        <begin position="550"/>
        <end position="567"/>
    </location>
</feature>
<gene>
    <name evidence="2" type="ORF">CXG81DRAFT_18759</name>
</gene>
<feature type="region of interest" description="Disordered" evidence="1">
    <location>
        <begin position="605"/>
        <end position="625"/>
    </location>
</feature>
<feature type="compositionally biased region" description="Low complexity" evidence="1">
    <location>
        <begin position="91"/>
        <end position="101"/>
    </location>
</feature>
<feature type="region of interest" description="Disordered" evidence="1">
    <location>
        <begin position="2165"/>
        <end position="2185"/>
    </location>
</feature>
<feature type="compositionally biased region" description="Low complexity" evidence="1">
    <location>
        <begin position="2020"/>
        <end position="2029"/>
    </location>
</feature>
<feature type="compositionally biased region" description="Polar residues" evidence="1">
    <location>
        <begin position="1833"/>
        <end position="1843"/>
    </location>
</feature>
<dbReference type="Proteomes" id="UP000274922">
    <property type="component" value="Unassembled WGS sequence"/>
</dbReference>
<feature type="region of interest" description="Disordered" evidence="1">
    <location>
        <begin position="1783"/>
        <end position="1843"/>
    </location>
</feature>
<feature type="compositionally biased region" description="Acidic residues" evidence="1">
    <location>
        <begin position="251"/>
        <end position="261"/>
    </location>
</feature>
<feature type="compositionally biased region" description="Pro residues" evidence="1">
    <location>
        <begin position="2176"/>
        <end position="2185"/>
    </location>
</feature>
<feature type="compositionally biased region" description="Basic and acidic residues" evidence="1">
    <location>
        <begin position="267"/>
        <end position="283"/>
    </location>
</feature>
<feature type="region of interest" description="Disordered" evidence="1">
    <location>
        <begin position="718"/>
        <end position="799"/>
    </location>
</feature>
<feature type="region of interest" description="Disordered" evidence="1">
    <location>
        <begin position="159"/>
        <end position="210"/>
    </location>
</feature>
<feature type="region of interest" description="Disordered" evidence="1">
    <location>
        <begin position="1940"/>
        <end position="2143"/>
    </location>
</feature>